<gene>
    <name evidence="1" type="ORF">ABS311_16050</name>
</gene>
<organism evidence="1 2">
    <name type="scientific">Catenovulum sediminis</name>
    <dbReference type="NCBI Taxonomy" id="1740262"/>
    <lineage>
        <taxon>Bacteria</taxon>
        <taxon>Pseudomonadati</taxon>
        <taxon>Pseudomonadota</taxon>
        <taxon>Gammaproteobacteria</taxon>
        <taxon>Alteromonadales</taxon>
        <taxon>Alteromonadaceae</taxon>
        <taxon>Catenovulum</taxon>
    </lineage>
</organism>
<dbReference type="EMBL" id="JBELOE010000265">
    <property type="protein sequence ID" value="MER2493390.1"/>
    <property type="molecule type" value="Genomic_DNA"/>
</dbReference>
<evidence type="ECO:0000313" key="1">
    <source>
        <dbReference type="EMBL" id="MER2493390.1"/>
    </source>
</evidence>
<reference evidence="1 2" key="1">
    <citation type="submission" date="2024-06" db="EMBL/GenBank/DDBJ databases">
        <authorList>
            <person name="Chen R.Y."/>
        </authorList>
    </citation>
    <scope>NUCLEOTIDE SEQUENCE [LARGE SCALE GENOMIC DNA]</scope>
    <source>
        <strain evidence="1 2">D2</strain>
    </source>
</reference>
<comment type="caution">
    <text evidence="1">The sequence shown here is derived from an EMBL/GenBank/DDBJ whole genome shotgun (WGS) entry which is preliminary data.</text>
</comment>
<protein>
    <submittedName>
        <fullName evidence="1">Uncharacterized protein</fullName>
    </submittedName>
</protein>
<dbReference type="Proteomes" id="UP001467690">
    <property type="component" value="Unassembled WGS sequence"/>
</dbReference>
<name>A0ABV1RKC8_9ALTE</name>
<proteinExistence type="predicted"/>
<dbReference type="RefSeq" id="WP_350402587.1">
    <property type="nucleotide sequence ID" value="NZ_JBELOE010000265.1"/>
</dbReference>
<accession>A0ABV1RKC8</accession>
<evidence type="ECO:0000313" key="2">
    <source>
        <dbReference type="Proteomes" id="UP001467690"/>
    </source>
</evidence>
<sequence>MEKLMECISDAIDERQAITIIYHGGSKAGLARQITPQTINGDRLRAFCHADKVSKNFLISKIQLIENTGEIIGTPEKIIEYKENIKFEIVNDFLDHVSKIELSSPYILVISVDSVDVFKKWKNGNLQKTPILSFYYLDENYDQIKFSEIKKLNLQRKTITTDETFKSGGVDITISHTETTDANRPWRVDSGFSNKRKSTSKFAKATELFLTEIENYCTDDFSN</sequence>
<keyword evidence="2" id="KW-1185">Reference proteome</keyword>
<dbReference type="PROSITE" id="PS52050">
    <property type="entry name" value="WYL"/>
    <property type="match status" value="1"/>
</dbReference>